<dbReference type="Gene3D" id="3.90.76.10">
    <property type="entry name" value="Dipeptide-binding Protein, Domain 1"/>
    <property type="match status" value="1"/>
</dbReference>
<dbReference type="PANTHER" id="PTHR30290">
    <property type="entry name" value="PERIPLASMIC BINDING COMPONENT OF ABC TRANSPORTER"/>
    <property type="match status" value="1"/>
</dbReference>
<reference evidence="7" key="1">
    <citation type="submission" date="2022-10" db="EMBL/GenBank/DDBJ databases">
        <authorList>
            <person name="Yue Y."/>
        </authorList>
    </citation>
    <scope>NUCLEOTIDE SEQUENCE</scope>
    <source>
        <strain evidence="7">Z654</strain>
    </source>
</reference>
<feature type="domain" description="Solute-binding protein family 5" evidence="6">
    <location>
        <begin position="68"/>
        <end position="440"/>
    </location>
</feature>
<dbReference type="Proteomes" id="UP001208041">
    <property type="component" value="Unassembled WGS sequence"/>
</dbReference>
<dbReference type="AlphaFoldDB" id="A0AAE3LS76"/>
<dbReference type="PANTHER" id="PTHR30290:SF9">
    <property type="entry name" value="OLIGOPEPTIDE-BINDING PROTEIN APPA"/>
    <property type="match status" value="1"/>
</dbReference>
<dbReference type="SUPFAM" id="SSF53850">
    <property type="entry name" value="Periplasmic binding protein-like II"/>
    <property type="match status" value="1"/>
</dbReference>
<evidence type="ECO:0000313" key="8">
    <source>
        <dbReference type="Proteomes" id="UP001208041"/>
    </source>
</evidence>
<feature type="chain" id="PRO_5042256031" evidence="5">
    <location>
        <begin position="25"/>
        <end position="525"/>
    </location>
</feature>
<dbReference type="GO" id="GO:0015833">
    <property type="term" value="P:peptide transport"/>
    <property type="evidence" value="ECO:0007669"/>
    <property type="project" value="TreeGrafter"/>
</dbReference>
<gene>
    <name evidence="7" type="ORF">OH136_00640</name>
</gene>
<sequence>MSHYLKKSFVLGGALSLAALSVQAESFNWASKTDPQTMDPHAVNSTPVLSFLNNIYEGLVRRAPDMSIEPSLATSWEPLEGENGWRFNLREGVTFQDGAAFTSEDVMFSYERASSEAADTRSWFSPVTDVRIVDDYTIEFLTNSPNPLFPSSIANFMILDSDWAKSNDAVLPAKDSENFATLNVNGTGPFTVASRDPGVKTVLVPHAEWWDTPTHNITEATFTPIGNSATGLAALLSGDIDFIEPIPLQDVEQVESRDGFRVIEGEETRVIMFGFGHEHDTLLYSNDVTDTNPFTDPRVRLAAAHAIDIASIDRVLFRGKIEAASQLVPANISGYSEANQDRPAYDPERAKELLAEAGYPDGFSFGLKCTNDRYINDEALCRAAASMFAAVGLDAQLSTGPVRDYWEQLRADDFDMYLLGWSPGTFDIEHPVRFLLHTQDDEAKLGSWNFGNYSNARVDELLPLILKELDPAARQDMIDELVKITQDEVAYIPLYTQPLIWAVKDNIDVTQRADNFFMLRWVTVN</sequence>
<evidence type="ECO:0000256" key="5">
    <source>
        <dbReference type="SAM" id="SignalP"/>
    </source>
</evidence>
<evidence type="ECO:0000256" key="4">
    <source>
        <dbReference type="ARBA" id="ARBA00022729"/>
    </source>
</evidence>
<keyword evidence="8" id="KW-1185">Reference proteome</keyword>
<dbReference type="GO" id="GO:0030288">
    <property type="term" value="C:outer membrane-bounded periplasmic space"/>
    <property type="evidence" value="ECO:0007669"/>
    <property type="project" value="UniProtKB-ARBA"/>
</dbReference>
<dbReference type="InterPro" id="IPR000914">
    <property type="entry name" value="SBP_5_dom"/>
</dbReference>
<dbReference type="RefSeq" id="WP_263951877.1">
    <property type="nucleotide sequence ID" value="NZ_JAOYFC010000001.1"/>
</dbReference>
<dbReference type="InterPro" id="IPR030678">
    <property type="entry name" value="Peptide/Ni-bd"/>
</dbReference>
<protein>
    <submittedName>
        <fullName evidence="7">ABC transporter substrate-binding protein</fullName>
    </submittedName>
</protein>
<comment type="similarity">
    <text evidence="2">Belongs to the bacterial solute-binding protein 5 family.</text>
</comment>
<dbReference type="GO" id="GO:0043190">
    <property type="term" value="C:ATP-binding cassette (ABC) transporter complex"/>
    <property type="evidence" value="ECO:0007669"/>
    <property type="project" value="InterPro"/>
</dbReference>
<organism evidence="7 8">
    <name type="scientific">Halocynthiibacter halioticoli</name>
    <dbReference type="NCBI Taxonomy" id="2986804"/>
    <lineage>
        <taxon>Bacteria</taxon>
        <taxon>Pseudomonadati</taxon>
        <taxon>Pseudomonadota</taxon>
        <taxon>Alphaproteobacteria</taxon>
        <taxon>Rhodobacterales</taxon>
        <taxon>Paracoccaceae</taxon>
        <taxon>Halocynthiibacter</taxon>
    </lineage>
</organism>
<comment type="subcellular location">
    <subcellularLocation>
        <location evidence="1">Periplasm</location>
    </subcellularLocation>
</comment>
<keyword evidence="3" id="KW-0813">Transport</keyword>
<evidence type="ECO:0000256" key="3">
    <source>
        <dbReference type="ARBA" id="ARBA00022448"/>
    </source>
</evidence>
<dbReference type="InterPro" id="IPR039424">
    <property type="entry name" value="SBP_5"/>
</dbReference>
<dbReference type="Pfam" id="PF00496">
    <property type="entry name" value="SBP_bac_5"/>
    <property type="match status" value="1"/>
</dbReference>
<evidence type="ECO:0000256" key="1">
    <source>
        <dbReference type="ARBA" id="ARBA00004418"/>
    </source>
</evidence>
<dbReference type="CDD" id="cd08498">
    <property type="entry name" value="PBP2_NikA_DppA_OppA_like_2"/>
    <property type="match status" value="1"/>
</dbReference>
<accession>A0AAE3LS76</accession>
<keyword evidence="4 5" id="KW-0732">Signal</keyword>
<evidence type="ECO:0000256" key="2">
    <source>
        <dbReference type="ARBA" id="ARBA00005695"/>
    </source>
</evidence>
<proteinExistence type="inferred from homology"/>
<dbReference type="Gene3D" id="3.40.190.10">
    <property type="entry name" value="Periplasmic binding protein-like II"/>
    <property type="match status" value="1"/>
</dbReference>
<dbReference type="EMBL" id="JAOYFC010000001">
    <property type="protein sequence ID" value="MCV6823046.1"/>
    <property type="molecule type" value="Genomic_DNA"/>
</dbReference>
<evidence type="ECO:0000313" key="7">
    <source>
        <dbReference type="EMBL" id="MCV6823046.1"/>
    </source>
</evidence>
<evidence type="ECO:0000259" key="6">
    <source>
        <dbReference type="Pfam" id="PF00496"/>
    </source>
</evidence>
<comment type="caution">
    <text evidence="7">The sequence shown here is derived from an EMBL/GenBank/DDBJ whole genome shotgun (WGS) entry which is preliminary data.</text>
</comment>
<dbReference type="GO" id="GO:1904680">
    <property type="term" value="F:peptide transmembrane transporter activity"/>
    <property type="evidence" value="ECO:0007669"/>
    <property type="project" value="TreeGrafter"/>
</dbReference>
<name>A0AAE3LS76_9RHOB</name>
<dbReference type="PIRSF" id="PIRSF002741">
    <property type="entry name" value="MppA"/>
    <property type="match status" value="1"/>
</dbReference>
<feature type="signal peptide" evidence="5">
    <location>
        <begin position="1"/>
        <end position="24"/>
    </location>
</feature>
<dbReference type="Gene3D" id="3.10.105.10">
    <property type="entry name" value="Dipeptide-binding Protein, Domain 3"/>
    <property type="match status" value="1"/>
</dbReference>